<feature type="compositionally biased region" description="Polar residues" evidence="1">
    <location>
        <begin position="22"/>
        <end position="32"/>
    </location>
</feature>
<reference evidence="2 3" key="1">
    <citation type="submission" date="2020-02" db="EMBL/GenBank/DDBJ databases">
        <title>Draft genome sequence of Haematococcus lacustris strain NIES-144.</title>
        <authorList>
            <person name="Morimoto D."/>
            <person name="Nakagawa S."/>
            <person name="Yoshida T."/>
            <person name="Sawayama S."/>
        </authorList>
    </citation>
    <scope>NUCLEOTIDE SEQUENCE [LARGE SCALE GENOMIC DNA]</scope>
    <source>
        <strain evidence="2 3">NIES-144</strain>
    </source>
</reference>
<protein>
    <submittedName>
        <fullName evidence="2">Uncharacterized protein</fullName>
    </submittedName>
</protein>
<feature type="region of interest" description="Disordered" evidence="1">
    <location>
        <begin position="1"/>
        <end position="32"/>
    </location>
</feature>
<organism evidence="2 3">
    <name type="scientific">Haematococcus lacustris</name>
    <name type="common">Green alga</name>
    <name type="synonym">Haematococcus pluvialis</name>
    <dbReference type="NCBI Taxonomy" id="44745"/>
    <lineage>
        <taxon>Eukaryota</taxon>
        <taxon>Viridiplantae</taxon>
        <taxon>Chlorophyta</taxon>
        <taxon>core chlorophytes</taxon>
        <taxon>Chlorophyceae</taxon>
        <taxon>CS clade</taxon>
        <taxon>Chlamydomonadales</taxon>
        <taxon>Haematococcaceae</taxon>
        <taxon>Haematococcus</taxon>
    </lineage>
</organism>
<proteinExistence type="predicted"/>
<sequence>MQSSDVGPEGTKQTIRCRRQGHTTPRQSTTSADITLSQGQCCEIIVVKATDSVKSPYSVNEAFFSHARVRRSQHGIGELHTAQ</sequence>
<dbReference type="Proteomes" id="UP000485058">
    <property type="component" value="Unassembled WGS sequence"/>
</dbReference>
<keyword evidence="3" id="KW-1185">Reference proteome</keyword>
<name>A0A699YJT3_HAELA</name>
<evidence type="ECO:0000313" key="2">
    <source>
        <dbReference type="EMBL" id="GFH09515.1"/>
    </source>
</evidence>
<comment type="caution">
    <text evidence="2">The sequence shown here is derived from an EMBL/GenBank/DDBJ whole genome shotgun (WGS) entry which is preliminary data.</text>
</comment>
<dbReference type="EMBL" id="BLLF01000240">
    <property type="protein sequence ID" value="GFH09515.1"/>
    <property type="molecule type" value="Genomic_DNA"/>
</dbReference>
<dbReference type="AlphaFoldDB" id="A0A699YJT3"/>
<accession>A0A699YJT3</accession>
<evidence type="ECO:0000256" key="1">
    <source>
        <dbReference type="SAM" id="MobiDB-lite"/>
    </source>
</evidence>
<evidence type="ECO:0000313" key="3">
    <source>
        <dbReference type="Proteomes" id="UP000485058"/>
    </source>
</evidence>
<gene>
    <name evidence="2" type="ORF">HaLaN_04674</name>
</gene>